<gene>
    <name evidence="1" type="primary">g1769</name>
    <name evidence="1" type="ORF">NpPPO83_00001769</name>
</gene>
<evidence type="ECO:0000313" key="1">
    <source>
        <dbReference type="EMBL" id="GME25134.1"/>
    </source>
</evidence>
<accession>A0ACB5RX91</accession>
<evidence type="ECO:0000313" key="2">
    <source>
        <dbReference type="Proteomes" id="UP001165186"/>
    </source>
</evidence>
<reference evidence="1" key="1">
    <citation type="submission" date="2024-09" db="EMBL/GenBank/DDBJ databases">
        <title>Draft Genome Sequences of Neofusicoccum parvum.</title>
        <authorList>
            <person name="Ashida A."/>
            <person name="Camagna M."/>
            <person name="Tanaka A."/>
            <person name="Takemoto D."/>
        </authorList>
    </citation>
    <scope>NUCLEOTIDE SEQUENCE</scope>
    <source>
        <strain evidence="1">PPO83</strain>
    </source>
</reference>
<name>A0ACB5RX91_9PEZI</name>
<dbReference type="EMBL" id="BSXG01000017">
    <property type="protein sequence ID" value="GME25134.1"/>
    <property type="molecule type" value="Genomic_DNA"/>
</dbReference>
<keyword evidence="2" id="KW-1185">Reference proteome</keyword>
<protein>
    <submittedName>
        <fullName evidence="1">Phytanoyl-dioxygenase family protein</fullName>
    </submittedName>
</protein>
<comment type="caution">
    <text evidence="1">The sequence shown here is derived from an EMBL/GenBank/DDBJ whole genome shotgun (WGS) entry which is preliminary data.</text>
</comment>
<dbReference type="Proteomes" id="UP001165186">
    <property type="component" value="Unassembled WGS sequence"/>
</dbReference>
<proteinExistence type="predicted"/>
<organism evidence="1 2">
    <name type="scientific">Neofusicoccum parvum</name>
    <dbReference type="NCBI Taxonomy" id="310453"/>
    <lineage>
        <taxon>Eukaryota</taxon>
        <taxon>Fungi</taxon>
        <taxon>Dikarya</taxon>
        <taxon>Ascomycota</taxon>
        <taxon>Pezizomycotina</taxon>
        <taxon>Dothideomycetes</taxon>
        <taxon>Dothideomycetes incertae sedis</taxon>
        <taxon>Botryosphaeriales</taxon>
        <taxon>Botryosphaeriaceae</taxon>
        <taxon>Neofusicoccum</taxon>
    </lineage>
</organism>
<sequence>MTTSPASSSGPIAITLTPQELATNQLTTHTIQAGLHALHTDGLVVLTNAIPTHDLTTLSTRMQRDAAILRASPSAHHNFGQRTGNVQQEPPTGAGWVFSSVVANAFATQLTECLLGPRPALRFYSANTAFRGRARQPVHVDLDFPAFPTAFPFGFCVNACLDDVDERNGATEVWLGSHVGVGGGGSVVGGRGGGNEHTEEIDPELVEERRKIRPPVRLCAPKGALVIRDFRLWHAGMPNQTDVPRIMLVTIHFARWWRSKLKVRLEEGTKVEWGGLEPAVEWVGEGYDYLRGAHDFTFAQDVE</sequence>